<gene>
    <name evidence="2" type="ORF">AU14_07165</name>
</gene>
<keyword evidence="3" id="KW-1185">Reference proteome</keyword>
<name>W5YU99_9GAMM</name>
<dbReference type="EMBL" id="CP007151">
    <property type="protein sequence ID" value="AHI30053.1"/>
    <property type="molecule type" value="Genomic_DNA"/>
</dbReference>
<feature type="region of interest" description="Disordered" evidence="1">
    <location>
        <begin position="300"/>
        <end position="342"/>
    </location>
</feature>
<dbReference type="RefSeq" id="WP_041339848.1">
    <property type="nucleotide sequence ID" value="NZ_CP007151.1"/>
</dbReference>
<organism evidence="2 3">
    <name type="scientific">Marinobacter similis</name>
    <dbReference type="NCBI Taxonomy" id="1420916"/>
    <lineage>
        <taxon>Bacteria</taxon>
        <taxon>Pseudomonadati</taxon>
        <taxon>Pseudomonadota</taxon>
        <taxon>Gammaproteobacteria</taxon>
        <taxon>Pseudomonadales</taxon>
        <taxon>Marinobacteraceae</taxon>
        <taxon>Marinobacter</taxon>
    </lineage>
</organism>
<reference evidence="2 3" key="1">
    <citation type="journal article" date="2014" name="Genome Announc.">
        <title>Draft Genome Sequences of Marinobacter similis A3d10T and Marinobacter salarius R9SW1T.</title>
        <authorList>
            <person name="Ivanova E.P."/>
            <person name="Ng H.J."/>
            <person name="Webb H.K."/>
            <person name="Feng G."/>
            <person name="Oshima K."/>
            <person name="Hattori M."/>
            <person name="Ohkuma M."/>
            <person name="Sergeev A.F."/>
            <person name="Mikhailov V.V."/>
            <person name="Crawford R.J."/>
            <person name="Sawabe T."/>
        </authorList>
    </citation>
    <scope>NUCLEOTIDE SEQUENCE [LARGE SCALE GENOMIC DNA]</scope>
    <source>
        <strain evidence="2 3">A3d10</strain>
    </source>
</reference>
<dbReference type="PROSITE" id="PS51257">
    <property type="entry name" value="PROKAR_LIPOPROTEIN"/>
    <property type="match status" value="1"/>
</dbReference>
<accession>W5YU99</accession>
<sequence>MRHIRHFIRIACIPLVLAGCGSEDSGPSAFNPATNVDVTFSTFTLTEATAILLFSDLVLAVKPADSSDNADQDIAADIRAQLAVFMDLTYPDNTPTAIASVRNPLDLMRRVIGESAVGNFIDGRRYMSERIDDGQAGEYSNTTNNVSIRFTDQQALTDGLGVSEYSWRYPIVKWVYTPDSSNRVTRVINWVASGSFEAETTNPSATLGTQYLARDFQTSGYNDGARALTEGSIVIEGEREMAFVREYQGLNTDIVRIDGTAIGTNGGTEGGPEFEFAGETVDCLRIEMNYTDPSVAVFTSLDEPPQQDDPDNPGQTEANPDYCLNLETPTSNYATAPSGLRN</sequence>
<dbReference type="Proteomes" id="UP000061489">
    <property type="component" value="Chromosome"/>
</dbReference>
<evidence type="ECO:0000256" key="1">
    <source>
        <dbReference type="SAM" id="MobiDB-lite"/>
    </source>
</evidence>
<dbReference type="OrthoDB" id="6354562at2"/>
<protein>
    <recommendedName>
        <fullName evidence="4">Lipoprotein</fullName>
    </recommendedName>
</protein>
<evidence type="ECO:0000313" key="2">
    <source>
        <dbReference type="EMBL" id="AHI30053.1"/>
    </source>
</evidence>
<dbReference type="HOGENOM" id="CLU_069794_0_0_6"/>
<evidence type="ECO:0000313" key="3">
    <source>
        <dbReference type="Proteomes" id="UP000061489"/>
    </source>
</evidence>
<proteinExistence type="predicted"/>
<feature type="compositionally biased region" description="Polar residues" evidence="1">
    <location>
        <begin position="327"/>
        <end position="342"/>
    </location>
</feature>
<dbReference type="AlphaFoldDB" id="W5YU99"/>
<dbReference type="KEGG" id="msx:AU14_07165"/>
<evidence type="ECO:0008006" key="4">
    <source>
        <dbReference type="Google" id="ProtNLM"/>
    </source>
</evidence>